<dbReference type="PROSITE" id="PS51450">
    <property type="entry name" value="LRR"/>
    <property type="match status" value="1"/>
</dbReference>
<dbReference type="GO" id="GO:0005615">
    <property type="term" value="C:extracellular space"/>
    <property type="evidence" value="ECO:0007669"/>
    <property type="project" value="TreeGrafter"/>
</dbReference>
<comment type="function">
    <text evidence="13">May be implicated in biomineralization processes. Has a function in binding of osteoblasts via the alpha(V)beta(3)-integrin.</text>
</comment>
<dbReference type="CTD" id="4958"/>
<evidence type="ECO:0000313" key="22">
    <source>
        <dbReference type="RefSeq" id="XP_033781943.1"/>
    </source>
</evidence>
<protein>
    <recommendedName>
        <fullName evidence="15">Osteomodulin</fullName>
    </recommendedName>
    <alternativeName>
        <fullName evidence="17">Keratan sulfate proteoglycan osteomodulin</fullName>
    </alternativeName>
    <alternativeName>
        <fullName evidence="16">Osteoadherin</fullName>
    </alternativeName>
</protein>
<evidence type="ECO:0000259" key="20">
    <source>
        <dbReference type="SMART" id="SM00013"/>
    </source>
</evidence>
<accession>A0A6P8Q476</accession>
<dbReference type="SMART" id="SM00013">
    <property type="entry name" value="LRRNT"/>
    <property type="match status" value="1"/>
</dbReference>
<keyword evidence="11" id="KW-1015">Disulfide bond</keyword>
<name>A0A6P8Q476_GEOSA</name>
<dbReference type="InterPro" id="IPR000372">
    <property type="entry name" value="LRRNT"/>
</dbReference>
<comment type="subunit">
    <text evidence="14">Binds the alpha(V)beta(3)-integrin.</text>
</comment>
<dbReference type="FunFam" id="3.80.10.10:FF:000455">
    <property type="entry name" value="Osteomodulin"/>
    <property type="match status" value="1"/>
</dbReference>
<dbReference type="SMART" id="SM00369">
    <property type="entry name" value="LRR_TYP"/>
    <property type="match status" value="8"/>
</dbReference>
<feature type="region of interest" description="Disordered" evidence="18">
    <location>
        <begin position="380"/>
        <end position="421"/>
    </location>
</feature>
<comment type="similarity">
    <text evidence="2">Belongs to the small leucine-rich proteoglycan (SLRP) family. SLRP class II subfamily.</text>
</comment>
<keyword evidence="5" id="KW-0433">Leucine-rich repeat</keyword>
<dbReference type="InterPro" id="IPR003591">
    <property type="entry name" value="Leu-rich_rpt_typical-subtyp"/>
</dbReference>
<evidence type="ECO:0000256" key="9">
    <source>
        <dbReference type="ARBA" id="ARBA00022889"/>
    </source>
</evidence>
<dbReference type="PANTHER" id="PTHR45712:SF3">
    <property type="entry name" value="OSTEOMODULIN"/>
    <property type="match status" value="1"/>
</dbReference>
<dbReference type="InterPro" id="IPR001611">
    <property type="entry name" value="Leu-rich_rpt"/>
</dbReference>
<dbReference type="GeneID" id="117351161"/>
<dbReference type="OrthoDB" id="1055097at2759"/>
<keyword evidence="12" id="KW-0325">Glycoprotein</keyword>
<keyword evidence="8" id="KW-0677">Repeat</keyword>
<keyword evidence="7 19" id="KW-0732">Signal</keyword>
<evidence type="ECO:0000256" key="17">
    <source>
        <dbReference type="ARBA" id="ARBA00083850"/>
    </source>
</evidence>
<evidence type="ECO:0000256" key="11">
    <source>
        <dbReference type="ARBA" id="ARBA00023157"/>
    </source>
</evidence>
<evidence type="ECO:0000256" key="1">
    <source>
        <dbReference type="ARBA" id="ARBA00004498"/>
    </source>
</evidence>
<evidence type="ECO:0000256" key="2">
    <source>
        <dbReference type="ARBA" id="ARBA00005818"/>
    </source>
</evidence>
<organism evidence="21 22">
    <name type="scientific">Geotrypetes seraphini</name>
    <name type="common">Gaboon caecilian</name>
    <name type="synonym">Caecilia seraphini</name>
    <dbReference type="NCBI Taxonomy" id="260995"/>
    <lineage>
        <taxon>Eukaryota</taxon>
        <taxon>Metazoa</taxon>
        <taxon>Chordata</taxon>
        <taxon>Craniata</taxon>
        <taxon>Vertebrata</taxon>
        <taxon>Euteleostomi</taxon>
        <taxon>Amphibia</taxon>
        <taxon>Gymnophiona</taxon>
        <taxon>Geotrypetes</taxon>
    </lineage>
</organism>
<gene>
    <name evidence="22" type="primary">OMD</name>
</gene>
<evidence type="ECO:0000256" key="3">
    <source>
        <dbReference type="ARBA" id="ARBA00022525"/>
    </source>
</evidence>
<dbReference type="AlphaFoldDB" id="A0A6P8Q476"/>
<dbReference type="InterPro" id="IPR050333">
    <property type="entry name" value="SLRP"/>
</dbReference>
<evidence type="ECO:0000256" key="16">
    <source>
        <dbReference type="ARBA" id="ARBA00077189"/>
    </source>
</evidence>
<dbReference type="Proteomes" id="UP000515159">
    <property type="component" value="Chromosome 17"/>
</dbReference>
<evidence type="ECO:0000256" key="13">
    <source>
        <dbReference type="ARBA" id="ARBA00060161"/>
    </source>
</evidence>
<dbReference type="InParanoid" id="A0A6P8Q476"/>
<feature type="domain" description="LRRNT" evidence="20">
    <location>
        <begin position="61"/>
        <end position="95"/>
    </location>
</feature>
<evidence type="ECO:0000256" key="8">
    <source>
        <dbReference type="ARBA" id="ARBA00022737"/>
    </source>
</evidence>
<dbReference type="Pfam" id="PF13855">
    <property type="entry name" value="LRR_8"/>
    <property type="match status" value="2"/>
</dbReference>
<dbReference type="GO" id="GO:0007155">
    <property type="term" value="P:cell adhesion"/>
    <property type="evidence" value="ECO:0007669"/>
    <property type="project" value="UniProtKB-KW"/>
</dbReference>
<dbReference type="Gene3D" id="3.80.10.10">
    <property type="entry name" value="Ribonuclease Inhibitor"/>
    <property type="match status" value="3"/>
</dbReference>
<evidence type="ECO:0000256" key="7">
    <source>
        <dbReference type="ARBA" id="ARBA00022729"/>
    </source>
</evidence>
<evidence type="ECO:0000256" key="5">
    <source>
        <dbReference type="ARBA" id="ARBA00022614"/>
    </source>
</evidence>
<evidence type="ECO:0000256" key="14">
    <source>
        <dbReference type="ARBA" id="ARBA00065765"/>
    </source>
</evidence>
<evidence type="ECO:0000313" key="21">
    <source>
        <dbReference type="Proteomes" id="UP000515159"/>
    </source>
</evidence>
<comment type="subcellular location">
    <subcellularLocation>
        <location evidence="1">Secreted</location>
        <location evidence="1">Extracellular space</location>
        <location evidence="1">Extracellular matrix</location>
    </subcellularLocation>
</comment>
<keyword evidence="9" id="KW-0130">Cell adhesion</keyword>
<keyword evidence="10" id="KW-0654">Proteoglycan</keyword>
<keyword evidence="6" id="KW-0765">Sulfation</keyword>
<dbReference type="SMART" id="SM00364">
    <property type="entry name" value="LRR_BAC"/>
    <property type="match status" value="7"/>
</dbReference>
<dbReference type="InterPro" id="IPR032675">
    <property type="entry name" value="LRR_dom_sf"/>
</dbReference>
<keyword evidence="21" id="KW-1185">Reference proteome</keyword>
<keyword evidence="4" id="KW-0272">Extracellular matrix</keyword>
<evidence type="ECO:0000256" key="15">
    <source>
        <dbReference type="ARBA" id="ARBA00067218"/>
    </source>
</evidence>
<dbReference type="SUPFAM" id="SSF52058">
    <property type="entry name" value="L domain-like"/>
    <property type="match status" value="1"/>
</dbReference>
<dbReference type="Pfam" id="PF01462">
    <property type="entry name" value="LRRNT"/>
    <property type="match status" value="1"/>
</dbReference>
<feature type="chain" id="PRO_5028446065" description="Osteomodulin" evidence="19">
    <location>
        <begin position="20"/>
        <end position="421"/>
    </location>
</feature>
<evidence type="ECO:0000256" key="6">
    <source>
        <dbReference type="ARBA" id="ARBA00022641"/>
    </source>
</evidence>
<evidence type="ECO:0000256" key="19">
    <source>
        <dbReference type="SAM" id="SignalP"/>
    </source>
</evidence>
<evidence type="ECO:0000256" key="12">
    <source>
        <dbReference type="ARBA" id="ARBA00023180"/>
    </source>
</evidence>
<evidence type="ECO:0000256" key="10">
    <source>
        <dbReference type="ARBA" id="ARBA00022974"/>
    </source>
</evidence>
<dbReference type="PANTHER" id="PTHR45712">
    <property type="entry name" value="AGAP008170-PA"/>
    <property type="match status" value="1"/>
</dbReference>
<keyword evidence="3" id="KW-0964">Secreted</keyword>
<feature type="signal peptide" evidence="19">
    <location>
        <begin position="1"/>
        <end position="19"/>
    </location>
</feature>
<evidence type="ECO:0000256" key="4">
    <source>
        <dbReference type="ARBA" id="ARBA00022530"/>
    </source>
</evidence>
<dbReference type="RefSeq" id="XP_033781943.1">
    <property type="nucleotide sequence ID" value="XM_033926052.1"/>
</dbReference>
<dbReference type="KEGG" id="gsh:117351161"/>
<sequence>MGMLAELFVILLFVFTAFGQYNYNYYSDHDYDPEPDDDYPPAYHFNPNTQYDIPHVPYATDCARECFCPPAFPLSMLCDNRKLKTIPYIPAHIQQLHLQFNNIEAVTAKAFINSTNLREINLSHNKLMSNMIDDGVFAKLPHLAQLYLHHNNLEEIPSPLPNTIERLFLGFNKISRLQHNVMQGLVNMTMLDLCNNHLDDSAVKGKAFSKLKSLMQLNLCNNKLLSMPPDLPSSLMYLSLENNSISAIPENYFNKLPYIHAIRMSYNSLQEVPLNAFNVANLVELSLGHNKLKQVFQVPKSLEHLYLQDNELEIINVTLLCPAIDPMNSNRLTYLRVEKNKLKAPISTLAFLCFPHIQSIYYGEQKGKDAQIPILPQFPMPHDHDEEEEEERGAWPVIHEEDDEEDEHGGTDHDDFDPYPY</sequence>
<dbReference type="FunCoup" id="A0A6P8Q476">
    <property type="interactions" value="39"/>
</dbReference>
<reference evidence="22" key="1">
    <citation type="submission" date="2025-08" db="UniProtKB">
        <authorList>
            <consortium name="RefSeq"/>
        </authorList>
    </citation>
    <scope>IDENTIFICATION</scope>
</reference>
<evidence type="ECO:0000256" key="18">
    <source>
        <dbReference type="SAM" id="MobiDB-lite"/>
    </source>
</evidence>
<proteinExistence type="inferred from homology"/>